<protein>
    <submittedName>
        <fullName evidence="2">SET domain-containing protein</fullName>
    </submittedName>
</protein>
<reference evidence="2" key="1">
    <citation type="submission" date="2016-11" db="UniProtKB">
        <authorList>
            <consortium name="WormBaseParasite"/>
        </authorList>
    </citation>
    <scope>IDENTIFICATION</scope>
</reference>
<accession>A0A1I7XXZ7</accession>
<sequence>MILPLTDLYVEYITTLLYITHAREHLGFLGESGAHTRLISMYEKIFRPGFIDDKYSDKNPQVGDFTLADLPDDGGSVSLLFKFAIRMCDDYKRCTQRCQTTFPPCCADPENRDEEPFSRTAQRLWRQCVCK</sequence>
<proteinExistence type="predicted"/>
<organism evidence="1 2">
    <name type="scientific">Steinernema glaseri</name>
    <dbReference type="NCBI Taxonomy" id="37863"/>
    <lineage>
        <taxon>Eukaryota</taxon>
        <taxon>Metazoa</taxon>
        <taxon>Ecdysozoa</taxon>
        <taxon>Nematoda</taxon>
        <taxon>Chromadorea</taxon>
        <taxon>Rhabditida</taxon>
        <taxon>Tylenchina</taxon>
        <taxon>Panagrolaimomorpha</taxon>
        <taxon>Strongyloidoidea</taxon>
        <taxon>Steinernematidae</taxon>
        <taxon>Steinernema</taxon>
    </lineage>
</organism>
<name>A0A1I7XXZ7_9BILA</name>
<keyword evidence="1" id="KW-1185">Reference proteome</keyword>
<dbReference type="Proteomes" id="UP000095287">
    <property type="component" value="Unplaced"/>
</dbReference>
<evidence type="ECO:0000313" key="2">
    <source>
        <dbReference type="WBParaSite" id="L893_g10737.t1"/>
    </source>
</evidence>
<dbReference type="AlphaFoldDB" id="A0A1I7XXZ7"/>
<evidence type="ECO:0000313" key="1">
    <source>
        <dbReference type="Proteomes" id="UP000095287"/>
    </source>
</evidence>
<dbReference type="WBParaSite" id="L893_g10737.t1">
    <property type="protein sequence ID" value="L893_g10737.t1"/>
    <property type="gene ID" value="L893_g10737"/>
</dbReference>